<comment type="similarity">
    <text evidence="10">Belongs to the ELO family.</text>
</comment>
<dbReference type="AlphaFoldDB" id="A5DG08"/>
<dbReference type="RefSeq" id="XP_001486538.2">
    <property type="nucleotide sequence ID" value="XM_001486488.1"/>
</dbReference>
<keyword evidence="12" id="KW-1185">Reference proteome</keyword>
<evidence type="ECO:0000313" key="12">
    <source>
        <dbReference type="Proteomes" id="UP000001997"/>
    </source>
</evidence>
<keyword evidence="2 10" id="KW-0444">Lipid biosynthesis</keyword>
<evidence type="ECO:0000313" key="11">
    <source>
        <dbReference type="EMBL" id="EDK38111.2"/>
    </source>
</evidence>
<keyword evidence="5 10" id="KW-0276">Fatty acid metabolism</keyword>
<dbReference type="HOGENOM" id="CLU_017661_0_0_1"/>
<dbReference type="Proteomes" id="UP000001997">
    <property type="component" value="Unassembled WGS sequence"/>
</dbReference>
<feature type="transmembrane region" description="Helical" evidence="10">
    <location>
        <begin position="218"/>
        <end position="239"/>
    </location>
</feature>
<evidence type="ECO:0000256" key="1">
    <source>
        <dbReference type="ARBA" id="ARBA00004141"/>
    </source>
</evidence>
<dbReference type="KEGG" id="pgu:PGUG_02209"/>
<feature type="transmembrane region" description="Helical" evidence="10">
    <location>
        <begin position="41"/>
        <end position="62"/>
    </location>
</feature>
<dbReference type="GO" id="GO:0019367">
    <property type="term" value="P:fatty acid elongation, saturated fatty acid"/>
    <property type="evidence" value="ECO:0007669"/>
    <property type="project" value="TreeGrafter"/>
</dbReference>
<dbReference type="OMA" id="SGWTWAM"/>
<evidence type="ECO:0000256" key="10">
    <source>
        <dbReference type="RuleBase" id="RU361115"/>
    </source>
</evidence>
<reference evidence="11 12" key="1">
    <citation type="journal article" date="2009" name="Nature">
        <title>Evolution of pathogenicity and sexual reproduction in eight Candida genomes.</title>
        <authorList>
            <person name="Butler G."/>
            <person name="Rasmussen M.D."/>
            <person name="Lin M.F."/>
            <person name="Santos M.A."/>
            <person name="Sakthikumar S."/>
            <person name="Munro C.A."/>
            <person name="Rheinbay E."/>
            <person name="Grabherr M."/>
            <person name="Forche A."/>
            <person name="Reedy J.L."/>
            <person name="Agrafioti I."/>
            <person name="Arnaud M.B."/>
            <person name="Bates S."/>
            <person name="Brown A.J."/>
            <person name="Brunke S."/>
            <person name="Costanzo M.C."/>
            <person name="Fitzpatrick D.A."/>
            <person name="de Groot P.W."/>
            <person name="Harris D."/>
            <person name="Hoyer L.L."/>
            <person name="Hube B."/>
            <person name="Klis F.M."/>
            <person name="Kodira C."/>
            <person name="Lennard N."/>
            <person name="Logue M.E."/>
            <person name="Martin R."/>
            <person name="Neiman A.M."/>
            <person name="Nikolaou E."/>
            <person name="Quail M.A."/>
            <person name="Quinn J."/>
            <person name="Santos M.C."/>
            <person name="Schmitzberger F.F."/>
            <person name="Sherlock G."/>
            <person name="Shah P."/>
            <person name="Silverstein K.A."/>
            <person name="Skrzypek M.S."/>
            <person name="Soll D."/>
            <person name="Staggs R."/>
            <person name="Stansfield I."/>
            <person name="Stumpf M.P."/>
            <person name="Sudbery P.E."/>
            <person name="Srikantha T."/>
            <person name="Zeng Q."/>
            <person name="Berman J."/>
            <person name="Berriman M."/>
            <person name="Heitman J."/>
            <person name="Gow N.A."/>
            <person name="Lorenz M.C."/>
            <person name="Birren B.W."/>
            <person name="Kellis M."/>
            <person name="Cuomo C.A."/>
        </authorList>
    </citation>
    <scope>NUCLEOTIDE SEQUENCE [LARGE SCALE GENOMIC DNA]</scope>
    <source>
        <strain evidence="12">ATCC 6260 / CBS 566 / DSM 6381 / JCM 1539 / NBRC 10279 / NRRL Y-324</strain>
    </source>
</reference>
<keyword evidence="3 10" id="KW-0808">Transferase</keyword>
<dbReference type="VEuPathDB" id="FungiDB:PGUG_02209"/>
<dbReference type="PANTHER" id="PTHR11157">
    <property type="entry name" value="FATTY ACID ACYL TRANSFERASE-RELATED"/>
    <property type="match status" value="1"/>
</dbReference>
<organism evidence="11 12">
    <name type="scientific">Meyerozyma guilliermondii (strain ATCC 6260 / CBS 566 / DSM 6381 / JCM 1539 / NBRC 10279 / NRRL Y-324)</name>
    <name type="common">Yeast</name>
    <name type="synonym">Candida guilliermondii</name>
    <dbReference type="NCBI Taxonomy" id="294746"/>
    <lineage>
        <taxon>Eukaryota</taxon>
        <taxon>Fungi</taxon>
        <taxon>Dikarya</taxon>
        <taxon>Ascomycota</taxon>
        <taxon>Saccharomycotina</taxon>
        <taxon>Pichiomycetes</taxon>
        <taxon>Debaryomycetaceae</taxon>
        <taxon>Meyerozyma</taxon>
    </lineage>
</organism>
<keyword evidence="9 10" id="KW-0275">Fatty acid biosynthesis</keyword>
<feature type="transmembrane region" description="Helical" evidence="10">
    <location>
        <begin position="298"/>
        <end position="317"/>
    </location>
</feature>
<gene>
    <name evidence="11" type="ORF">PGUG_02209</name>
</gene>
<keyword evidence="8 10" id="KW-0472">Membrane</keyword>
<evidence type="ECO:0000256" key="9">
    <source>
        <dbReference type="ARBA" id="ARBA00023160"/>
    </source>
</evidence>
<feature type="transmembrane region" description="Helical" evidence="10">
    <location>
        <begin position="97"/>
        <end position="115"/>
    </location>
</feature>
<proteinExistence type="inferred from homology"/>
<keyword evidence="4 10" id="KW-0812">Transmembrane</keyword>
<evidence type="ECO:0000256" key="2">
    <source>
        <dbReference type="ARBA" id="ARBA00022516"/>
    </source>
</evidence>
<dbReference type="EMBL" id="CH408156">
    <property type="protein sequence ID" value="EDK38111.2"/>
    <property type="molecule type" value="Genomic_DNA"/>
</dbReference>
<evidence type="ECO:0000256" key="7">
    <source>
        <dbReference type="ARBA" id="ARBA00023098"/>
    </source>
</evidence>
<keyword evidence="6 10" id="KW-1133">Transmembrane helix</keyword>
<dbReference type="GO" id="GO:0042761">
    <property type="term" value="P:very long-chain fatty acid biosynthetic process"/>
    <property type="evidence" value="ECO:0007669"/>
    <property type="project" value="TreeGrafter"/>
</dbReference>
<sequence>MIEFGKPSSNIWKFPSGQTPLAPSPFKSDWLSNLYQTSMKITTPITIALVYFTSVHYANGIVRRRQATKANKNIESLSPAELKKLPPAPYSIARSGLFKLFVLAHNVFLCLYSAWTLVGMSSAISQTVEIISNVSNTSSVVDNFFHSVCDLQNGVFSSKLPFRNLEIFGYWFYMSKFYEVIDTIIILLKGRPSSLLQSYHHSGAMMCMWAGIRYQSPPIWIFVVFNSFIHTLMYFYFSLSCLRIRVPVLFKRTLTSLQITQFLVGGSLAVVHAFIWYTDLSSGELTSCIGTTDQALSLFINVGYLTPLTALFAAFYIDSYIRPKKAKNQKS</sequence>
<comment type="subcellular location">
    <subcellularLocation>
        <location evidence="1">Membrane</location>
        <topology evidence="1">Multi-pass membrane protein</topology>
    </subcellularLocation>
</comment>
<comment type="catalytic activity">
    <reaction evidence="10">
        <text>an acyl-CoA + malonyl-CoA + H(+) = a 3-oxoacyl-CoA + CO2 + CoA</text>
        <dbReference type="Rhea" id="RHEA:50252"/>
        <dbReference type="ChEBI" id="CHEBI:15378"/>
        <dbReference type="ChEBI" id="CHEBI:16526"/>
        <dbReference type="ChEBI" id="CHEBI:57287"/>
        <dbReference type="ChEBI" id="CHEBI:57384"/>
        <dbReference type="ChEBI" id="CHEBI:58342"/>
        <dbReference type="ChEBI" id="CHEBI:90726"/>
    </reaction>
    <physiologicalReaction direction="left-to-right" evidence="10">
        <dbReference type="Rhea" id="RHEA:50253"/>
    </physiologicalReaction>
</comment>
<protein>
    <recommendedName>
        <fullName evidence="10">Elongation of fatty acids protein</fullName>
        <ecNumber evidence="10">2.3.1.-</ecNumber>
    </recommendedName>
</protein>
<dbReference type="PANTHER" id="PTHR11157:SF169">
    <property type="entry name" value="ELONGATION OF FATTY ACIDS PROTEIN"/>
    <property type="match status" value="1"/>
</dbReference>
<name>A5DG08_PICGU</name>
<dbReference type="GO" id="GO:0034626">
    <property type="term" value="P:fatty acid elongation, polyunsaturated fatty acid"/>
    <property type="evidence" value="ECO:0007669"/>
    <property type="project" value="TreeGrafter"/>
</dbReference>
<evidence type="ECO:0000256" key="3">
    <source>
        <dbReference type="ARBA" id="ARBA00022679"/>
    </source>
</evidence>
<keyword evidence="7 10" id="KW-0443">Lipid metabolism</keyword>
<dbReference type="InParanoid" id="A5DG08"/>
<dbReference type="OrthoDB" id="10259681at2759"/>
<accession>A5DG08</accession>
<dbReference type="eggNOG" id="KOG3072">
    <property type="taxonomic scope" value="Eukaryota"/>
</dbReference>
<dbReference type="GO" id="GO:0030148">
    <property type="term" value="P:sphingolipid biosynthetic process"/>
    <property type="evidence" value="ECO:0007669"/>
    <property type="project" value="TreeGrafter"/>
</dbReference>
<evidence type="ECO:0000256" key="4">
    <source>
        <dbReference type="ARBA" id="ARBA00022692"/>
    </source>
</evidence>
<dbReference type="GO" id="GO:0034625">
    <property type="term" value="P:fatty acid elongation, monounsaturated fatty acid"/>
    <property type="evidence" value="ECO:0007669"/>
    <property type="project" value="TreeGrafter"/>
</dbReference>
<evidence type="ECO:0000256" key="8">
    <source>
        <dbReference type="ARBA" id="ARBA00023136"/>
    </source>
</evidence>
<feature type="transmembrane region" description="Helical" evidence="10">
    <location>
        <begin position="259"/>
        <end position="278"/>
    </location>
</feature>
<dbReference type="GeneID" id="5127990"/>
<dbReference type="Pfam" id="PF01151">
    <property type="entry name" value="ELO"/>
    <property type="match status" value="1"/>
</dbReference>
<dbReference type="STRING" id="294746.A5DG08"/>
<dbReference type="GO" id="GO:0009922">
    <property type="term" value="F:fatty acid elongase activity"/>
    <property type="evidence" value="ECO:0007669"/>
    <property type="project" value="InterPro"/>
</dbReference>
<dbReference type="GO" id="GO:0005789">
    <property type="term" value="C:endoplasmic reticulum membrane"/>
    <property type="evidence" value="ECO:0007669"/>
    <property type="project" value="TreeGrafter"/>
</dbReference>
<evidence type="ECO:0000256" key="5">
    <source>
        <dbReference type="ARBA" id="ARBA00022832"/>
    </source>
</evidence>
<dbReference type="EC" id="2.3.1.-" evidence="10"/>
<evidence type="ECO:0000256" key="6">
    <source>
        <dbReference type="ARBA" id="ARBA00022989"/>
    </source>
</evidence>
<dbReference type="InterPro" id="IPR002076">
    <property type="entry name" value="ELO_fam"/>
</dbReference>